<dbReference type="EMBL" id="HACM01004779">
    <property type="protein sequence ID" value="CRZ05221.1"/>
    <property type="molecule type" value="Transcribed_RNA"/>
</dbReference>
<name>A0A0H5QUH1_9EUKA</name>
<evidence type="ECO:0000313" key="1">
    <source>
        <dbReference type="EMBL" id="CRZ05221.1"/>
    </source>
</evidence>
<feature type="non-terminal residue" evidence="1">
    <location>
        <position position="1"/>
    </location>
</feature>
<sequence>LTFHLQVHEHAHAQKSQEIQVSESKYGFICVNSEAASHFNTKRSIFYARNRIEDGFEAYPEAEMDEKENRFNKIAIFSNKARFLKQFMHIQFILKPILAYFPDTIKCIFS</sequence>
<dbReference type="AlphaFoldDB" id="A0A0H5QUH1"/>
<organism evidence="1">
    <name type="scientific">Spongospora subterranea</name>
    <dbReference type="NCBI Taxonomy" id="70186"/>
    <lineage>
        <taxon>Eukaryota</taxon>
        <taxon>Sar</taxon>
        <taxon>Rhizaria</taxon>
        <taxon>Endomyxa</taxon>
        <taxon>Phytomyxea</taxon>
        <taxon>Plasmodiophorida</taxon>
        <taxon>Plasmodiophoridae</taxon>
        <taxon>Spongospora</taxon>
    </lineage>
</organism>
<feature type="non-terminal residue" evidence="1">
    <location>
        <position position="110"/>
    </location>
</feature>
<accession>A0A0H5QUH1</accession>
<protein>
    <submittedName>
        <fullName evidence="1">Uncharacterized protein</fullName>
    </submittedName>
</protein>
<proteinExistence type="predicted"/>
<reference evidence="1" key="1">
    <citation type="submission" date="2015-04" db="EMBL/GenBank/DDBJ databases">
        <title>The genome sequence of the plant pathogenic Rhizarian Plasmodiophora brassicae reveals insights in its biotrophic life cycle and the origin of chitin synthesis.</title>
        <authorList>
            <person name="Schwelm A."/>
            <person name="Fogelqvist J."/>
            <person name="Knaust A."/>
            <person name="Julke S."/>
            <person name="Lilja T."/>
            <person name="Dhandapani V."/>
            <person name="Bonilla-Rosso G."/>
            <person name="Karlsson M."/>
            <person name="Shevchenko A."/>
            <person name="Choi S.R."/>
            <person name="Kim H.G."/>
            <person name="Park J.Y."/>
            <person name="Lim Y.P."/>
            <person name="Ludwig-Muller J."/>
            <person name="Dixelius C."/>
        </authorList>
    </citation>
    <scope>NUCLEOTIDE SEQUENCE</scope>
    <source>
        <tissue evidence="1">Potato root galls</tissue>
    </source>
</reference>